<protein>
    <submittedName>
        <fullName evidence="2">Uncharacterized protein</fullName>
    </submittedName>
</protein>
<comment type="caution">
    <text evidence="2">The sequence shown here is derived from an EMBL/GenBank/DDBJ whole genome shotgun (WGS) entry which is preliminary data.</text>
</comment>
<evidence type="ECO:0000313" key="2">
    <source>
        <dbReference type="EMBL" id="MEI4800164.1"/>
    </source>
</evidence>
<name>A0ABU8FE06_9BACI</name>
<accession>A0ABU8FE06</accession>
<reference evidence="2 3" key="1">
    <citation type="submission" date="2024-01" db="EMBL/GenBank/DDBJ databases">
        <title>Seven novel Bacillus-like species.</title>
        <authorList>
            <person name="Liu G."/>
        </authorList>
    </citation>
    <scope>NUCLEOTIDE SEQUENCE [LARGE SCALE GENOMIC DNA]</scope>
    <source>
        <strain evidence="2 3">FJAT-51639</strain>
    </source>
</reference>
<organism evidence="2 3">
    <name type="scientific">Bacillus bruguierae</name>
    <dbReference type="NCBI Taxonomy" id="3127667"/>
    <lineage>
        <taxon>Bacteria</taxon>
        <taxon>Bacillati</taxon>
        <taxon>Bacillota</taxon>
        <taxon>Bacilli</taxon>
        <taxon>Bacillales</taxon>
        <taxon>Bacillaceae</taxon>
        <taxon>Bacillus</taxon>
    </lineage>
</organism>
<dbReference type="Proteomes" id="UP001372526">
    <property type="component" value="Unassembled WGS sequence"/>
</dbReference>
<keyword evidence="3" id="KW-1185">Reference proteome</keyword>
<keyword evidence="1" id="KW-0472">Membrane</keyword>
<dbReference type="RefSeq" id="WP_336471156.1">
    <property type="nucleotide sequence ID" value="NZ_JBAWSX010000001.1"/>
</dbReference>
<proteinExistence type="predicted"/>
<evidence type="ECO:0000313" key="3">
    <source>
        <dbReference type="Proteomes" id="UP001372526"/>
    </source>
</evidence>
<gene>
    <name evidence="2" type="ORF">WAZ07_02285</name>
</gene>
<keyword evidence="1" id="KW-1133">Transmembrane helix</keyword>
<feature type="transmembrane region" description="Helical" evidence="1">
    <location>
        <begin position="56"/>
        <end position="79"/>
    </location>
</feature>
<sequence>MYALILGLLIVGVLFTAIPISRAIQEVKQEKSVADKWKLGFGFIIDMCIMKPLSGLFFSLMIGIPALLGGIILILLIVLDIPI</sequence>
<keyword evidence="1" id="KW-0812">Transmembrane</keyword>
<dbReference type="EMBL" id="JBAWSX010000001">
    <property type="protein sequence ID" value="MEI4800164.1"/>
    <property type="molecule type" value="Genomic_DNA"/>
</dbReference>
<evidence type="ECO:0000256" key="1">
    <source>
        <dbReference type="SAM" id="Phobius"/>
    </source>
</evidence>